<protein>
    <recommendedName>
        <fullName evidence="4">Phage abortive infection protein</fullName>
    </recommendedName>
</protein>
<keyword evidence="1" id="KW-0472">Membrane</keyword>
<feature type="transmembrane region" description="Helical" evidence="1">
    <location>
        <begin position="30"/>
        <end position="48"/>
    </location>
</feature>
<gene>
    <name evidence="2" type="ORF">A7A78_08625</name>
</gene>
<organism evidence="2 3">
    <name type="scientific">Aequorivita soesokkakensis</name>
    <dbReference type="NCBI Taxonomy" id="1385699"/>
    <lineage>
        <taxon>Bacteria</taxon>
        <taxon>Pseudomonadati</taxon>
        <taxon>Bacteroidota</taxon>
        <taxon>Flavobacteriia</taxon>
        <taxon>Flavobacteriales</taxon>
        <taxon>Flavobacteriaceae</taxon>
        <taxon>Aequorivita</taxon>
    </lineage>
</organism>
<dbReference type="STRING" id="1385699.A7A78_08625"/>
<keyword evidence="1" id="KW-1133">Transmembrane helix</keyword>
<sequence>MRNILHIDMLVMAKFDMSNKKKNYSTLKEFVLGLMIFLLVLSLWYYSWTYIDHNIFSSDLNLTDTESRGLFGDKFGAVNALFSALAFAGIIFTIFLQRKELKLQRQELVETRSEFKINRLTNILFRQIELINNRISESRFYKSNVNEIITDQYSIEKIISVFEVIERLGEKNKKDLNHKININSPKIIGLLTSVHFSFQSFEKLLNQSGLEKQEFEQLKSLLKENINPSLFSLLNYRFQYAENISSDDADIQEIAEGVKQIELSKMKYLLEF</sequence>
<name>A0A1A9LGG0_9FLAO</name>
<keyword evidence="3" id="KW-1185">Reference proteome</keyword>
<feature type="transmembrane region" description="Helical" evidence="1">
    <location>
        <begin position="75"/>
        <end position="96"/>
    </location>
</feature>
<evidence type="ECO:0000256" key="1">
    <source>
        <dbReference type="SAM" id="Phobius"/>
    </source>
</evidence>
<dbReference type="Proteomes" id="UP000077552">
    <property type="component" value="Unassembled WGS sequence"/>
</dbReference>
<keyword evidence="1" id="KW-0812">Transmembrane</keyword>
<evidence type="ECO:0008006" key="4">
    <source>
        <dbReference type="Google" id="ProtNLM"/>
    </source>
</evidence>
<reference evidence="2 3" key="1">
    <citation type="submission" date="2016-05" db="EMBL/GenBank/DDBJ databases">
        <title>Genome sequencing of Vitellibacter soesokkakensis RSSK-12.</title>
        <authorList>
            <person name="Thevarajoo S."/>
            <person name="Selvaratnam C."/>
            <person name="Goh K.M."/>
            <person name="Chan K.-G."/>
            <person name="Chong C.S."/>
        </authorList>
    </citation>
    <scope>NUCLEOTIDE SEQUENCE [LARGE SCALE GENOMIC DNA]</scope>
    <source>
        <strain evidence="2 3">RSSK-12</strain>
    </source>
</reference>
<comment type="caution">
    <text evidence="2">The sequence shown here is derived from an EMBL/GenBank/DDBJ whole genome shotgun (WGS) entry which is preliminary data.</text>
</comment>
<evidence type="ECO:0000313" key="2">
    <source>
        <dbReference type="EMBL" id="OAD92293.1"/>
    </source>
</evidence>
<evidence type="ECO:0000313" key="3">
    <source>
        <dbReference type="Proteomes" id="UP000077552"/>
    </source>
</evidence>
<proteinExistence type="predicted"/>
<dbReference type="AlphaFoldDB" id="A0A1A9LGG0"/>
<accession>A0A1A9LGG0</accession>
<dbReference type="EMBL" id="LXIE01000002">
    <property type="protein sequence ID" value="OAD92293.1"/>
    <property type="molecule type" value="Genomic_DNA"/>
</dbReference>